<dbReference type="SUPFAM" id="SSF48726">
    <property type="entry name" value="Immunoglobulin"/>
    <property type="match status" value="1"/>
</dbReference>
<dbReference type="GO" id="GO:0005615">
    <property type="term" value="C:extracellular space"/>
    <property type="evidence" value="ECO:0007669"/>
    <property type="project" value="TreeGrafter"/>
</dbReference>
<dbReference type="InterPro" id="IPR014745">
    <property type="entry name" value="MHC_II_a/b_N"/>
</dbReference>
<dbReference type="Ensembl" id="ENSPSIT00000007694.1">
    <property type="protein sequence ID" value="ENSPSIP00000007653.1"/>
    <property type="gene ID" value="ENSPSIG00000007000.1"/>
</dbReference>
<keyword evidence="1" id="KW-0325">Glycoprotein</keyword>
<evidence type="ECO:0000259" key="2">
    <source>
        <dbReference type="PROSITE" id="PS50835"/>
    </source>
</evidence>
<dbReference type="InterPro" id="IPR007110">
    <property type="entry name" value="Ig-like_dom"/>
</dbReference>
<dbReference type="HOGENOM" id="CLU_047501_13_1_1"/>
<dbReference type="eggNOG" id="ENOG502TECR">
    <property type="taxonomic scope" value="Eukaryota"/>
</dbReference>
<reference evidence="3" key="4">
    <citation type="submission" date="2025-09" db="UniProtKB">
        <authorList>
            <consortium name="Ensembl"/>
        </authorList>
    </citation>
    <scope>IDENTIFICATION</scope>
</reference>
<accession>K7FHZ3</accession>
<dbReference type="InterPro" id="IPR036179">
    <property type="entry name" value="Ig-like_dom_sf"/>
</dbReference>
<reference evidence="4" key="1">
    <citation type="submission" date="2011-10" db="EMBL/GenBank/DDBJ databases">
        <authorList>
            <consortium name="Soft-shell Turtle Genome Consortium"/>
        </authorList>
    </citation>
    <scope>NUCLEOTIDE SEQUENCE [LARGE SCALE GENOMIC DNA]</scope>
    <source>
        <strain evidence="4">Daiwa-1</strain>
    </source>
</reference>
<dbReference type="SUPFAM" id="SSF54452">
    <property type="entry name" value="MHC antigen-recognition domain"/>
    <property type="match status" value="1"/>
</dbReference>
<dbReference type="InterPro" id="IPR003597">
    <property type="entry name" value="Ig_C1-set"/>
</dbReference>
<dbReference type="InterPro" id="IPR013783">
    <property type="entry name" value="Ig-like_fold"/>
</dbReference>
<reference evidence="4" key="2">
    <citation type="journal article" date="2013" name="Nat. Genet.">
        <title>The draft genomes of soft-shell turtle and green sea turtle yield insights into the development and evolution of the turtle-specific body plan.</title>
        <authorList>
            <person name="Wang Z."/>
            <person name="Pascual-Anaya J."/>
            <person name="Zadissa A."/>
            <person name="Li W."/>
            <person name="Niimura Y."/>
            <person name="Huang Z."/>
            <person name="Li C."/>
            <person name="White S."/>
            <person name="Xiong Z."/>
            <person name="Fang D."/>
            <person name="Wang B."/>
            <person name="Ming Y."/>
            <person name="Chen Y."/>
            <person name="Zheng Y."/>
            <person name="Kuraku S."/>
            <person name="Pignatelli M."/>
            <person name="Herrero J."/>
            <person name="Beal K."/>
            <person name="Nozawa M."/>
            <person name="Li Q."/>
            <person name="Wang J."/>
            <person name="Zhang H."/>
            <person name="Yu L."/>
            <person name="Shigenobu S."/>
            <person name="Wang J."/>
            <person name="Liu J."/>
            <person name="Flicek P."/>
            <person name="Searle S."/>
            <person name="Wang J."/>
            <person name="Kuratani S."/>
            <person name="Yin Y."/>
            <person name="Aken B."/>
            <person name="Zhang G."/>
            <person name="Irie N."/>
        </authorList>
    </citation>
    <scope>NUCLEOTIDE SEQUENCE [LARGE SCALE GENOMIC DNA]</scope>
    <source>
        <strain evidence="4">Daiwa-1</strain>
    </source>
</reference>
<dbReference type="InterPro" id="IPR050208">
    <property type="entry name" value="MHC_class-I_related"/>
</dbReference>
<dbReference type="STRING" id="13735.ENSPSIP00000007653"/>
<dbReference type="EMBL" id="AGCU01110602">
    <property type="status" value="NOT_ANNOTATED_CDS"/>
    <property type="molecule type" value="Genomic_DNA"/>
</dbReference>
<dbReference type="GeneTree" id="ENSGT00940000172574"/>
<organism evidence="3 4">
    <name type="scientific">Pelodiscus sinensis</name>
    <name type="common">Chinese softshell turtle</name>
    <name type="synonym">Trionyx sinensis</name>
    <dbReference type="NCBI Taxonomy" id="13735"/>
    <lineage>
        <taxon>Eukaryota</taxon>
        <taxon>Metazoa</taxon>
        <taxon>Chordata</taxon>
        <taxon>Craniata</taxon>
        <taxon>Vertebrata</taxon>
        <taxon>Euteleostomi</taxon>
        <taxon>Archelosauria</taxon>
        <taxon>Testudinata</taxon>
        <taxon>Testudines</taxon>
        <taxon>Cryptodira</taxon>
        <taxon>Trionychia</taxon>
        <taxon>Trionychidae</taxon>
        <taxon>Pelodiscus</taxon>
    </lineage>
</organism>
<proteinExistence type="predicted"/>
<feature type="domain" description="Ig-like" evidence="2">
    <location>
        <begin position="92"/>
        <end position="184"/>
    </location>
</feature>
<dbReference type="AlphaFoldDB" id="K7FHZ3"/>
<dbReference type="PANTHER" id="PTHR16675">
    <property type="entry name" value="MHC CLASS I-RELATED"/>
    <property type="match status" value="1"/>
</dbReference>
<dbReference type="Gene3D" id="2.60.40.10">
    <property type="entry name" value="Immunoglobulins"/>
    <property type="match status" value="1"/>
</dbReference>
<evidence type="ECO:0000313" key="4">
    <source>
        <dbReference type="Proteomes" id="UP000007267"/>
    </source>
</evidence>
<dbReference type="PANTHER" id="PTHR16675:SF277">
    <property type="entry name" value="HLA CLASS II HISTOCOMPATIBILITY ANTIGEN, DP BETA 1 CHAIN-LIKE [PROVISIONAL]"/>
    <property type="match status" value="1"/>
</dbReference>
<protein>
    <recommendedName>
        <fullName evidence="2">Ig-like domain-containing protein</fullName>
    </recommendedName>
</protein>
<name>K7FHZ3_PELSI</name>
<dbReference type="GO" id="GO:0009897">
    <property type="term" value="C:external side of plasma membrane"/>
    <property type="evidence" value="ECO:0007669"/>
    <property type="project" value="TreeGrafter"/>
</dbReference>
<dbReference type="Pfam" id="PF00969">
    <property type="entry name" value="MHC_II_beta"/>
    <property type="match status" value="1"/>
</dbReference>
<dbReference type="PROSITE" id="PS50835">
    <property type="entry name" value="IG_LIKE"/>
    <property type="match status" value="1"/>
</dbReference>
<keyword evidence="4" id="KW-1185">Reference proteome</keyword>
<sequence length="185" mass="20863">PPEPYYMQILKICEVDDAASNIRAVTRYALNGEEVLRYQSDQNRWFSVHPSAWPLAERWNQAKETFAEITPQRCMFFIEQSAQFITGKTAQPTARVALIPGTQALPRRLICHVTGFYPHHIEVTWERGGQVAQGEQLSSGIRPNADPTFQTQVSIELGQEGTSPAEHVCVVRHSSLGNTTLRVTW</sequence>
<dbReference type="InterPro" id="IPR011162">
    <property type="entry name" value="MHC_I/II-like_Ag-recog"/>
</dbReference>
<dbReference type="GO" id="GO:0006955">
    <property type="term" value="P:immune response"/>
    <property type="evidence" value="ECO:0007669"/>
    <property type="project" value="InterPro"/>
</dbReference>
<dbReference type="Gene3D" id="3.10.320.10">
    <property type="entry name" value="Class II Histocompatibility Antigen, M Beta Chain, Chain B, domain 1"/>
    <property type="match status" value="1"/>
</dbReference>
<evidence type="ECO:0000313" key="3">
    <source>
        <dbReference type="Ensembl" id="ENSPSIP00000007653.1"/>
    </source>
</evidence>
<dbReference type="Proteomes" id="UP000007267">
    <property type="component" value="Unassembled WGS sequence"/>
</dbReference>
<dbReference type="InterPro" id="IPR000353">
    <property type="entry name" value="MHC_II_b_N"/>
</dbReference>
<reference evidence="3" key="3">
    <citation type="submission" date="2025-08" db="UniProtKB">
        <authorList>
            <consortium name="Ensembl"/>
        </authorList>
    </citation>
    <scope>IDENTIFICATION</scope>
</reference>
<dbReference type="SMART" id="SM00407">
    <property type="entry name" value="IGc1"/>
    <property type="match status" value="1"/>
</dbReference>
<dbReference type="GO" id="GO:0019882">
    <property type="term" value="P:antigen processing and presentation"/>
    <property type="evidence" value="ECO:0007669"/>
    <property type="project" value="InterPro"/>
</dbReference>
<dbReference type="Pfam" id="PF07654">
    <property type="entry name" value="C1-set"/>
    <property type="match status" value="1"/>
</dbReference>
<evidence type="ECO:0000256" key="1">
    <source>
        <dbReference type="ARBA" id="ARBA00023180"/>
    </source>
</evidence>
<dbReference type="GO" id="GO:0042613">
    <property type="term" value="C:MHC class II protein complex"/>
    <property type="evidence" value="ECO:0007669"/>
    <property type="project" value="InterPro"/>
</dbReference>